<dbReference type="CDD" id="cd09917">
    <property type="entry name" value="F-box_SF"/>
    <property type="match status" value="1"/>
</dbReference>
<keyword evidence="4" id="KW-1185">Reference proteome</keyword>
<evidence type="ECO:0000259" key="2">
    <source>
        <dbReference type="PROSITE" id="PS50181"/>
    </source>
</evidence>
<dbReference type="SUPFAM" id="SSF50978">
    <property type="entry name" value="WD40 repeat-like"/>
    <property type="match status" value="1"/>
</dbReference>
<gene>
    <name evidence="3" type="ORF">LPJ53_002092</name>
</gene>
<evidence type="ECO:0000313" key="4">
    <source>
        <dbReference type="Proteomes" id="UP001149813"/>
    </source>
</evidence>
<dbReference type="InterPro" id="IPR036322">
    <property type="entry name" value="WD40_repeat_dom_sf"/>
</dbReference>
<feature type="compositionally biased region" description="Acidic residues" evidence="1">
    <location>
        <begin position="612"/>
        <end position="637"/>
    </location>
</feature>
<dbReference type="Gene3D" id="2.130.10.10">
    <property type="entry name" value="YVTN repeat-like/Quinoprotein amine dehydrogenase"/>
    <property type="match status" value="1"/>
</dbReference>
<dbReference type="AlphaFoldDB" id="A0A9W7XYT5"/>
<dbReference type="EMBL" id="JANBOJ010000061">
    <property type="protein sequence ID" value="KAJ1723569.1"/>
    <property type="molecule type" value="Genomic_DNA"/>
</dbReference>
<reference evidence="3" key="1">
    <citation type="submission" date="2022-07" db="EMBL/GenBank/DDBJ databases">
        <title>Phylogenomic reconstructions and comparative analyses of Kickxellomycotina fungi.</title>
        <authorList>
            <person name="Reynolds N.K."/>
            <person name="Stajich J.E."/>
            <person name="Barry K."/>
            <person name="Grigoriev I.V."/>
            <person name="Crous P."/>
            <person name="Smith M.E."/>
        </authorList>
    </citation>
    <scope>NUCLEOTIDE SEQUENCE</scope>
    <source>
        <strain evidence="3">NBRC 32514</strain>
    </source>
</reference>
<protein>
    <recommendedName>
        <fullName evidence="2">F-box domain-containing protein</fullName>
    </recommendedName>
</protein>
<proteinExistence type="predicted"/>
<evidence type="ECO:0000313" key="3">
    <source>
        <dbReference type="EMBL" id="KAJ1723569.1"/>
    </source>
</evidence>
<dbReference type="SUPFAM" id="SSF81383">
    <property type="entry name" value="F-box domain"/>
    <property type="match status" value="1"/>
</dbReference>
<feature type="compositionally biased region" description="Acidic residues" evidence="1">
    <location>
        <begin position="86"/>
        <end position="95"/>
    </location>
</feature>
<dbReference type="PROSITE" id="PS50181">
    <property type="entry name" value="FBOX"/>
    <property type="match status" value="1"/>
</dbReference>
<dbReference type="Proteomes" id="UP001149813">
    <property type="component" value="Unassembled WGS sequence"/>
</dbReference>
<feature type="region of interest" description="Disordered" evidence="1">
    <location>
        <begin position="75"/>
        <end position="98"/>
    </location>
</feature>
<sequence length="890" mass="100283">MSTDKAADTREQFDIITRLPFDLAVMVARHLSTRDMFECSQVSHSWNHVFLHDSIVMPLIQQMSHFDQEPIMFQTLPNGHEKDPDEALSNESTEEEKDKEKVRVVEGYANQQWLKNREVLLRILQKLLNRDLRWRRGNPTTRTYLPPVPLDGTDQDIRDEWQGSVRMLKMKGGIVAALYTTGKTLRMWRLDTEFDEVKAITDAYINDNRAALEAQTKYGGPPLPSFTDEQISKLLRISQSGQARHAVANVVRLRKPAKLFDFFIMSTTLATASNDNEVDVYDFRTGQRRHTLKVEGTEPIGSLHVWMDFVVVGHGTRITLWNHKTGAMIENALATAHNAPISGVFVLDNDSHLMSIDAAGFMVITDRSAEAPKDDTLLDVPMYPMIMAGQMGAPYMMRLLHASHLCVWGKYSLGHYELYEPGLANLPPLGSLVMTPRDEAAGLDDGHAEDGFADIPPASGFMTASAVDEPSATDVSGSNDPNEEPRKVLKQLEATHHEMELMYRDMAGDRDGLFPDGYRIERHRKNKTTAEQRYHVINIDSPFNETPEGEVVCVDFRRALFIQGSALDIYEVDKHHDEQVVGVPLGLFPTDPLEGIELPPAPPSPKKKQSASDDDEWMTEDDDDDDDGDGDEDDESVDEHVHTEPANYADGVRNALEELDMHTGMWNTDEVAEYNDFLQRVGIGNQHQHQHQHHHHHHHHHGNDPHAAQPGHANHIQIPLASDLHSGSEYAQIEAIAMRCIITLGMSIDSPDFLSKRRGGSQAKSRFVEESRLFLSKHMPEIFAACHARVEPNVLLTAAPFYIQRLYESRFKAQTHTVDHRGQVVSGSQITRDMRRVGRAIGMSHEDRWTQKKDFVPEMALHLTHTAAAMDDSRVAVGCENGYIVVTSYD</sequence>
<accession>A0A9W7XYT5</accession>
<comment type="caution">
    <text evidence="3">The sequence shown here is derived from an EMBL/GenBank/DDBJ whole genome shotgun (WGS) entry which is preliminary data.</text>
</comment>
<feature type="domain" description="F-box" evidence="2">
    <location>
        <begin position="13"/>
        <end position="59"/>
    </location>
</feature>
<dbReference type="InterPro" id="IPR001810">
    <property type="entry name" value="F-box_dom"/>
</dbReference>
<name>A0A9W7XYT5_9FUNG</name>
<feature type="compositionally biased region" description="Basic residues" evidence="1">
    <location>
        <begin position="688"/>
        <end position="701"/>
    </location>
</feature>
<dbReference type="Pfam" id="PF00646">
    <property type="entry name" value="F-box"/>
    <property type="match status" value="1"/>
</dbReference>
<feature type="region of interest" description="Disordered" evidence="1">
    <location>
        <begin position="685"/>
        <end position="712"/>
    </location>
</feature>
<feature type="region of interest" description="Disordered" evidence="1">
    <location>
        <begin position="592"/>
        <end position="650"/>
    </location>
</feature>
<dbReference type="InterPro" id="IPR036047">
    <property type="entry name" value="F-box-like_dom_sf"/>
</dbReference>
<organism evidence="3 4">
    <name type="scientific">Coemansia erecta</name>
    <dbReference type="NCBI Taxonomy" id="147472"/>
    <lineage>
        <taxon>Eukaryota</taxon>
        <taxon>Fungi</taxon>
        <taxon>Fungi incertae sedis</taxon>
        <taxon>Zoopagomycota</taxon>
        <taxon>Kickxellomycotina</taxon>
        <taxon>Kickxellomycetes</taxon>
        <taxon>Kickxellales</taxon>
        <taxon>Kickxellaceae</taxon>
        <taxon>Coemansia</taxon>
    </lineage>
</organism>
<dbReference type="OrthoDB" id="5543560at2759"/>
<dbReference type="Gene3D" id="1.20.1280.50">
    <property type="match status" value="1"/>
</dbReference>
<evidence type="ECO:0000256" key="1">
    <source>
        <dbReference type="SAM" id="MobiDB-lite"/>
    </source>
</evidence>
<dbReference type="InterPro" id="IPR015943">
    <property type="entry name" value="WD40/YVTN_repeat-like_dom_sf"/>
</dbReference>